<reference evidence="3" key="1">
    <citation type="journal article" date="2011" name="MBio">
        <title>Novel metabolic attributes of the genus Cyanothece, comprising a group of unicellular nitrogen-fixing Cyanobacteria.</title>
        <authorList>
            <person name="Bandyopadhyay A."/>
            <person name="Elvitigala T."/>
            <person name="Welsh E."/>
            <person name="Stockel J."/>
            <person name="Liberton M."/>
            <person name="Min H."/>
            <person name="Sherman L.A."/>
            <person name="Pakrasi H.B."/>
        </authorList>
    </citation>
    <scope>NUCLEOTIDE SEQUENCE [LARGE SCALE GENOMIC DNA]</scope>
    <source>
        <strain evidence="3">PCC 7822</strain>
    </source>
</reference>
<keyword evidence="3" id="KW-1185">Reference proteome</keyword>
<feature type="domain" description="CobQ/CobB/MinD/ParA nucleotide binding" evidence="1">
    <location>
        <begin position="23"/>
        <end position="198"/>
    </location>
</feature>
<dbReference type="PANTHER" id="PTHR13696">
    <property type="entry name" value="P-LOOP CONTAINING NUCLEOSIDE TRIPHOSPHATE HYDROLASE"/>
    <property type="match status" value="1"/>
</dbReference>
<dbReference type="Pfam" id="PF01656">
    <property type="entry name" value="CbiA"/>
    <property type="match status" value="1"/>
</dbReference>
<dbReference type="Gene3D" id="3.40.50.300">
    <property type="entry name" value="P-loop containing nucleotide triphosphate hydrolases"/>
    <property type="match status" value="1"/>
</dbReference>
<evidence type="ECO:0000259" key="1">
    <source>
        <dbReference type="Pfam" id="PF01656"/>
    </source>
</evidence>
<dbReference type="HOGENOM" id="CLU_037612_5_6_3"/>
<dbReference type="Proteomes" id="UP000008206">
    <property type="component" value="Chromosome"/>
</dbReference>
<organism evidence="2 3">
    <name type="scientific">Gloeothece verrucosa (strain PCC 7822)</name>
    <name type="common">Cyanothece sp. (strain PCC 7822)</name>
    <dbReference type="NCBI Taxonomy" id="497965"/>
    <lineage>
        <taxon>Bacteria</taxon>
        <taxon>Bacillati</taxon>
        <taxon>Cyanobacteriota</taxon>
        <taxon>Cyanophyceae</taxon>
        <taxon>Oscillatoriophycideae</taxon>
        <taxon>Chroococcales</taxon>
        <taxon>Aphanothecaceae</taxon>
        <taxon>Gloeothece</taxon>
        <taxon>Gloeothece verrucosa</taxon>
    </lineage>
</organism>
<dbReference type="InterPro" id="IPR027417">
    <property type="entry name" value="P-loop_NTPase"/>
</dbReference>
<gene>
    <name evidence="2" type="ordered locus">Cyan7822_3552</name>
</gene>
<dbReference type="InterPro" id="IPR050678">
    <property type="entry name" value="DNA_Partitioning_ATPase"/>
</dbReference>
<dbReference type="AlphaFoldDB" id="E0UFC2"/>
<dbReference type="PIRSF" id="PIRSF009320">
    <property type="entry name" value="Nuc_binding_HP_1000"/>
    <property type="match status" value="1"/>
</dbReference>
<proteinExistence type="predicted"/>
<dbReference type="PANTHER" id="PTHR13696:SF52">
    <property type="entry name" value="PARA FAMILY PROTEIN CT_582"/>
    <property type="match status" value="1"/>
</dbReference>
<dbReference type="CDD" id="cd02042">
    <property type="entry name" value="ParAB_family"/>
    <property type="match status" value="1"/>
</dbReference>
<dbReference type="SUPFAM" id="SSF52540">
    <property type="entry name" value="P-loop containing nucleoside triphosphate hydrolases"/>
    <property type="match status" value="1"/>
</dbReference>
<dbReference type="STRING" id="497965.Cyan7822_3552"/>
<evidence type="ECO:0000313" key="2">
    <source>
        <dbReference type="EMBL" id="ADN15493.1"/>
    </source>
</evidence>
<evidence type="ECO:0000313" key="3">
    <source>
        <dbReference type="Proteomes" id="UP000008206"/>
    </source>
</evidence>
<accession>E0UFC2</accession>
<dbReference type="InterPro" id="IPR002586">
    <property type="entry name" value="CobQ/CobB/MinD/ParA_Nub-bd_dom"/>
</dbReference>
<protein>
    <submittedName>
        <fullName evidence="2">Cobyrinic acid ac-diamide synthase</fullName>
    </submittedName>
</protein>
<name>E0UFC2_GLOV7</name>
<sequence>MLAETMKKAKPPATTEDNNPKILAIVNGKGGVGKTTTAVNLAAIWGEKQDVLLVDADPQGSATWWVERSEKGMEFDLSQETDTKLLAEMRSIKDYNLIVIDTPPALRSEVLATVMDASDYIVLPTPAAPMDLSALIETVQKAVMPLGVAYRVLLTKVDSRSLKETLEAQNTLLELGIPVCHAFVRNYKAHERAVLEGVSVKEWRGKNAQEASADYRRVADELKRDWSK</sequence>
<dbReference type="EMBL" id="CP002198">
    <property type="protein sequence ID" value="ADN15493.1"/>
    <property type="molecule type" value="Genomic_DNA"/>
</dbReference>
<dbReference type="KEGG" id="cyj:Cyan7822_3552"/>
<dbReference type="eggNOG" id="COG1192">
    <property type="taxonomic scope" value="Bacteria"/>
</dbReference>